<dbReference type="AlphaFoldDB" id="A0A1G5BEI6"/>
<organism evidence="1 2">
    <name type="scientific">Butyrivibrio hungatei</name>
    <dbReference type="NCBI Taxonomy" id="185008"/>
    <lineage>
        <taxon>Bacteria</taxon>
        <taxon>Bacillati</taxon>
        <taxon>Bacillota</taxon>
        <taxon>Clostridia</taxon>
        <taxon>Lachnospirales</taxon>
        <taxon>Lachnospiraceae</taxon>
        <taxon>Butyrivibrio</taxon>
    </lineage>
</organism>
<proteinExistence type="predicted"/>
<dbReference type="RefSeq" id="WP_074461436.1">
    <property type="nucleotide sequence ID" value="NZ_FMUR01000004.1"/>
</dbReference>
<protein>
    <recommendedName>
        <fullName evidence="3">RiboL-PSP-HEPN domain-containing protein</fullName>
    </recommendedName>
</protein>
<keyword evidence="2" id="KW-1185">Reference proteome</keyword>
<dbReference type="Proteomes" id="UP000183047">
    <property type="component" value="Unassembled WGS sequence"/>
</dbReference>
<gene>
    <name evidence="1" type="ORF">SAMN02910451_00689</name>
</gene>
<dbReference type="EMBL" id="FMUR01000004">
    <property type="protein sequence ID" value="SCX88563.1"/>
    <property type="molecule type" value="Genomic_DNA"/>
</dbReference>
<name>A0A1G5BEI6_9FIRM</name>
<reference evidence="2" key="1">
    <citation type="submission" date="2016-10" db="EMBL/GenBank/DDBJ databases">
        <authorList>
            <person name="Varghese N."/>
            <person name="Submissions S."/>
        </authorList>
    </citation>
    <scope>NUCLEOTIDE SEQUENCE [LARGE SCALE GENOMIC DNA]</scope>
    <source>
        <strain evidence="2">XBD2006</strain>
    </source>
</reference>
<evidence type="ECO:0008006" key="3">
    <source>
        <dbReference type="Google" id="ProtNLM"/>
    </source>
</evidence>
<accession>A0A1G5BEI6</accession>
<evidence type="ECO:0000313" key="1">
    <source>
        <dbReference type="EMBL" id="SCX88563.1"/>
    </source>
</evidence>
<sequence>MNLDELKDIYDNVAIEYKKISRFHTLTMLTYDVALAGAEKAVGNIPKLSLSDEEKKQLSYSAADKEIESVELIRGWISFEEYAEKIGEPIIDVQQKAESGEYGKVEEYKGEKRIFWPPEEQGNEDLPPVGSKKKYGVGVKVRGTIVTSKKMEYEDMMAFLASSKNLERNTSEGKALLNRETFLLYWSTFEQYVKNLSTALFSLFPEQVFKTNAYRKKEMSYCDIYELSSQLTNLTDLKEAIIDSILGDSVTERQAISKRINFIKDCYLDKGIDPYATWCVFKGKKLDIDFQVLDQVRIIRNAIVHANGKMSEEWDKINLIIRPADDVIFVDDELLLKTELILSSISYNLYRLVNSSLSKRL</sequence>
<evidence type="ECO:0000313" key="2">
    <source>
        <dbReference type="Proteomes" id="UP000183047"/>
    </source>
</evidence>